<feature type="compositionally biased region" description="Polar residues" evidence="5">
    <location>
        <begin position="193"/>
        <end position="208"/>
    </location>
</feature>
<dbReference type="Gramene" id="OMO86914">
    <property type="protein sequence ID" value="OMO86914"/>
    <property type="gene ID" value="CCACVL1_09394"/>
</dbReference>
<dbReference type="AlphaFoldDB" id="A0A1R3IWH9"/>
<dbReference type="PROSITE" id="PS51005">
    <property type="entry name" value="NAC"/>
    <property type="match status" value="1"/>
</dbReference>
<feature type="domain" description="NAC" evidence="6">
    <location>
        <begin position="6"/>
        <end position="162"/>
    </location>
</feature>
<dbReference type="Proteomes" id="UP000188268">
    <property type="component" value="Unassembled WGS sequence"/>
</dbReference>
<evidence type="ECO:0000256" key="4">
    <source>
        <dbReference type="ARBA" id="ARBA00023242"/>
    </source>
</evidence>
<dbReference type="GO" id="GO:0003677">
    <property type="term" value="F:DNA binding"/>
    <property type="evidence" value="ECO:0007669"/>
    <property type="project" value="UniProtKB-KW"/>
</dbReference>
<reference evidence="7 8" key="1">
    <citation type="submission" date="2013-09" db="EMBL/GenBank/DDBJ databases">
        <title>Corchorus capsularis genome sequencing.</title>
        <authorList>
            <person name="Alam M."/>
            <person name="Haque M.S."/>
            <person name="Islam M.S."/>
            <person name="Emdad E.M."/>
            <person name="Islam M.M."/>
            <person name="Ahmed B."/>
            <person name="Halim A."/>
            <person name="Hossen Q.M.M."/>
            <person name="Hossain M.Z."/>
            <person name="Ahmed R."/>
            <person name="Khan M.M."/>
            <person name="Islam R."/>
            <person name="Rashid M.M."/>
            <person name="Khan S.A."/>
            <person name="Rahman M.S."/>
            <person name="Alam M."/>
        </authorList>
    </citation>
    <scope>NUCLEOTIDE SEQUENCE [LARGE SCALE GENOMIC DNA]</scope>
    <source>
        <strain evidence="8">cv. CVL-1</strain>
        <tissue evidence="7">Whole seedling</tissue>
    </source>
</reference>
<gene>
    <name evidence="7" type="ORF">CCACVL1_09394</name>
</gene>
<dbReference type="EMBL" id="AWWV01009369">
    <property type="protein sequence ID" value="OMO86914.1"/>
    <property type="molecule type" value="Genomic_DNA"/>
</dbReference>
<dbReference type="OMA" id="ICELEPW"/>
<sequence>LVMKKNIKGFRFRPTDEELIQYLQDQTFDRDSLVQVIALVQDINLFDPWQLPGRSILQTGDNLWYFMYHPTYKYRNSKRISRTTPHGYWKPTGNARKIINSHTAHPIGTKKTLVFYKGHFSDKDKNKTCWVMHEYQLIIPPAHLAASVSHQKIFNLCKLKRKIDISSCEAGQSSQHALSNLENHNAIPENLVDPNTSSEPEASNDCSGFLSQSSSIQTYARERSNQHNMVKEGEGSNISFNSINHVAEDSIPQDLLHLEDHNLYSKFEQDNESCNSILTNDDESPLTERSNQHNIVVAAEGFKMPSSLELEYLGHEDLIPSDLLYNDGLSLDELLAESEATNNFNWIQNQFVTRAEDGEFLNSVTANTNEAYLQEGSNQHYLAADNGSGLPCIGMMETSNPMEKSRKRPRLEYDELNHHGQTKEGQPWGKEYPF</sequence>
<evidence type="ECO:0000313" key="7">
    <source>
        <dbReference type="EMBL" id="OMO86914.1"/>
    </source>
</evidence>
<name>A0A1R3IWH9_COCAP</name>
<evidence type="ECO:0000256" key="5">
    <source>
        <dbReference type="SAM" id="MobiDB-lite"/>
    </source>
</evidence>
<dbReference type="PANTHER" id="PTHR31744">
    <property type="entry name" value="PROTEIN CUP-SHAPED COTYLEDON 2-RELATED"/>
    <property type="match status" value="1"/>
</dbReference>
<evidence type="ECO:0000313" key="8">
    <source>
        <dbReference type="Proteomes" id="UP000188268"/>
    </source>
</evidence>
<proteinExistence type="predicted"/>
<organism evidence="7 8">
    <name type="scientific">Corchorus capsularis</name>
    <name type="common">Jute</name>
    <dbReference type="NCBI Taxonomy" id="210143"/>
    <lineage>
        <taxon>Eukaryota</taxon>
        <taxon>Viridiplantae</taxon>
        <taxon>Streptophyta</taxon>
        <taxon>Embryophyta</taxon>
        <taxon>Tracheophyta</taxon>
        <taxon>Spermatophyta</taxon>
        <taxon>Magnoliopsida</taxon>
        <taxon>eudicotyledons</taxon>
        <taxon>Gunneridae</taxon>
        <taxon>Pentapetalae</taxon>
        <taxon>rosids</taxon>
        <taxon>malvids</taxon>
        <taxon>Malvales</taxon>
        <taxon>Malvaceae</taxon>
        <taxon>Grewioideae</taxon>
        <taxon>Apeibeae</taxon>
        <taxon>Corchorus</taxon>
    </lineage>
</organism>
<dbReference type="SUPFAM" id="SSF101941">
    <property type="entry name" value="NAC domain"/>
    <property type="match status" value="1"/>
</dbReference>
<dbReference type="OrthoDB" id="985850at2759"/>
<dbReference type="Gene3D" id="2.170.150.80">
    <property type="entry name" value="NAC domain"/>
    <property type="match status" value="1"/>
</dbReference>
<dbReference type="InterPro" id="IPR003441">
    <property type="entry name" value="NAC-dom"/>
</dbReference>
<evidence type="ECO:0000259" key="6">
    <source>
        <dbReference type="PROSITE" id="PS51005"/>
    </source>
</evidence>
<keyword evidence="3" id="KW-0804">Transcription</keyword>
<keyword evidence="1" id="KW-0805">Transcription regulation</keyword>
<feature type="region of interest" description="Disordered" evidence="5">
    <location>
        <begin position="187"/>
        <end position="208"/>
    </location>
</feature>
<dbReference type="Pfam" id="PF02365">
    <property type="entry name" value="NAM"/>
    <property type="match status" value="1"/>
</dbReference>
<dbReference type="GO" id="GO:0006355">
    <property type="term" value="P:regulation of DNA-templated transcription"/>
    <property type="evidence" value="ECO:0007669"/>
    <property type="project" value="InterPro"/>
</dbReference>
<evidence type="ECO:0000256" key="2">
    <source>
        <dbReference type="ARBA" id="ARBA00023125"/>
    </source>
</evidence>
<protein>
    <submittedName>
        <fullName evidence="7">No apical meristem (NAM) protein</fullName>
    </submittedName>
</protein>
<evidence type="ECO:0000256" key="3">
    <source>
        <dbReference type="ARBA" id="ARBA00023163"/>
    </source>
</evidence>
<dbReference type="InterPro" id="IPR036093">
    <property type="entry name" value="NAC_dom_sf"/>
</dbReference>
<keyword evidence="8" id="KW-1185">Reference proteome</keyword>
<accession>A0A1R3IWH9</accession>
<feature type="non-terminal residue" evidence="7">
    <location>
        <position position="1"/>
    </location>
</feature>
<keyword evidence="4" id="KW-0539">Nucleus</keyword>
<dbReference type="STRING" id="210143.A0A1R3IWH9"/>
<comment type="caution">
    <text evidence="7">The sequence shown here is derived from an EMBL/GenBank/DDBJ whole genome shotgun (WGS) entry which is preliminary data.</text>
</comment>
<keyword evidence="2" id="KW-0238">DNA-binding</keyword>
<evidence type="ECO:0000256" key="1">
    <source>
        <dbReference type="ARBA" id="ARBA00023015"/>
    </source>
</evidence>